<gene>
    <name evidence="5" type="ORF">G5B36_09115</name>
</gene>
<dbReference type="SUPFAM" id="SSF48008">
    <property type="entry name" value="GntR ligand-binding domain-like"/>
    <property type="match status" value="1"/>
</dbReference>
<organism evidence="5 6">
    <name type="scientific">Enterocloster aldenensis</name>
    <dbReference type="NCBI Taxonomy" id="358742"/>
    <lineage>
        <taxon>Bacteria</taxon>
        <taxon>Bacillati</taxon>
        <taxon>Bacillota</taxon>
        <taxon>Clostridia</taxon>
        <taxon>Lachnospirales</taxon>
        <taxon>Lachnospiraceae</taxon>
        <taxon>Enterocloster</taxon>
    </lineage>
</organism>
<evidence type="ECO:0000256" key="1">
    <source>
        <dbReference type="ARBA" id="ARBA00023015"/>
    </source>
</evidence>
<dbReference type="SMART" id="SM00895">
    <property type="entry name" value="FCD"/>
    <property type="match status" value="1"/>
</dbReference>
<dbReference type="SMART" id="SM00345">
    <property type="entry name" value="HTH_GNTR"/>
    <property type="match status" value="1"/>
</dbReference>
<dbReference type="Pfam" id="PF07729">
    <property type="entry name" value="FCD"/>
    <property type="match status" value="1"/>
</dbReference>
<dbReference type="PROSITE" id="PS50949">
    <property type="entry name" value="HTH_GNTR"/>
    <property type="match status" value="1"/>
</dbReference>
<dbReference type="InterPro" id="IPR036390">
    <property type="entry name" value="WH_DNA-bd_sf"/>
</dbReference>
<dbReference type="CDD" id="cd07377">
    <property type="entry name" value="WHTH_GntR"/>
    <property type="match status" value="1"/>
</dbReference>
<feature type="domain" description="HTH gntR-type" evidence="4">
    <location>
        <begin position="40"/>
        <end position="108"/>
    </location>
</feature>
<proteinExistence type="predicted"/>
<dbReference type="InterPro" id="IPR008920">
    <property type="entry name" value="TF_FadR/GntR_C"/>
</dbReference>
<reference evidence="5 6" key="1">
    <citation type="journal article" date="2020" name="Cell Host Microbe">
        <title>Functional and Genomic Variation between Human-Derived Isolates of Lachnospiraceae Reveals Inter- and Intra-Species Diversity.</title>
        <authorList>
            <person name="Sorbara M.T."/>
            <person name="Littmann E.R."/>
            <person name="Fontana E."/>
            <person name="Moody T.U."/>
            <person name="Kohout C.E."/>
            <person name="Gjonbalaj M."/>
            <person name="Eaton V."/>
            <person name="Seok R."/>
            <person name="Leiner I.M."/>
            <person name="Pamer E.G."/>
        </authorList>
    </citation>
    <scope>NUCLEOTIDE SEQUENCE [LARGE SCALE GENOMIC DNA]</scope>
    <source>
        <strain evidence="5 6">MSK.1.17</strain>
    </source>
</reference>
<evidence type="ECO:0000259" key="4">
    <source>
        <dbReference type="PROSITE" id="PS50949"/>
    </source>
</evidence>
<evidence type="ECO:0000313" key="5">
    <source>
        <dbReference type="EMBL" id="NSJ48859.1"/>
    </source>
</evidence>
<dbReference type="PRINTS" id="PR00035">
    <property type="entry name" value="HTHGNTR"/>
</dbReference>
<keyword evidence="1" id="KW-0805">Transcription regulation</keyword>
<dbReference type="InterPro" id="IPR011711">
    <property type="entry name" value="GntR_C"/>
</dbReference>
<evidence type="ECO:0000256" key="3">
    <source>
        <dbReference type="ARBA" id="ARBA00023163"/>
    </source>
</evidence>
<accession>A0ABX2HHI6</accession>
<dbReference type="Gene3D" id="1.20.120.530">
    <property type="entry name" value="GntR ligand-binding domain-like"/>
    <property type="match status" value="1"/>
</dbReference>
<evidence type="ECO:0000256" key="2">
    <source>
        <dbReference type="ARBA" id="ARBA00023125"/>
    </source>
</evidence>
<dbReference type="PANTHER" id="PTHR43537:SF5">
    <property type="entry name" value="UXU OPERON TRANSCRIPTIONAL REGULATOR"/>
    <property type="match status" value="1"/>
</dbReference>
<comment type="caution">
    <text evidence="5">The sequence shown here is derived from an EMBL/GenBank/DDBJ whole genome shotgun (WGS) entry which is preliminary data.</text>
</comment>
<dbReference type="InterPro" id="IPR036388">
    <property type="entry name" value="WH-like_DNA-bd_sf"/>
</dbReference>
<dbReference type="PANTHER" id="PTHR43537">
    <property type="entry name" value="TRANSCRIPTIONAL REGULATOR, GNTR FAMILY"/>
    <property type="match status" value="1"/>
</dbReference>
<keyword evidence="3" id="KW-0804">Transcription</keyword>
<dbReference type="Proteomes" id="UP000669239">
    <property type="component" value="Unassembled WGS sequence"/>
</dbReference>
<dbReference type="EMBL" id="JAAITT010000010">
    <property type="protein sequence ID" value="NSJ48859.1"/>
    <property type="molecule type" value="Genomic_DNA"/>
</dbReference>
<dbReference type="SUPFAM" id="SSF46785">
    <property type="entry name" value="Winged helix' DNA-binding domain"/>
    <property type="match status" value="1"/>
</dbReference>
<protein>
    <submittedName>
        <fullName evidence="5">FadR family transcriptional regulator</fullName>
    </submittedName>
</protein>
<name>A0ABX2HHI6_9FIRM</name>
<dbReference type="Gene3D" id="1.10.10.10">
    <property type="entry name" value="Winged helix-like DNA-binding domain superfamily/Winged helix DNA-binding domain"/>
    <property type="match status" value="1"/>
</dbReference>
<dbReference type="InterPro" id="IPR000524">
    <property type="entry name" value="Tscrpt_reg_HTH_GntR"/>
</dbReference>
<keyword evidence="2" id="KW-0238">DNA-binding</keyword>
<evidence type="ECO:0000313" key="6">
    <source>
        <dbReference type="Proteomes" id="UP000669239"/>
    </source>
</evidence>
<sequence>MRLLSGPFKGLHLRNPLCYNTFTLFYRGGGNSMFQVVDRPKLYEQVVEQIKNMIVQGIYKKGDLLPSEKELIEMTGVSRITVREALRLLNEAGVIETHKGKGSFVVVDGSELESGEEETEAYNEQFINSTNARILLEPSVVKEIAVTATDEELKAIAGCIGSKGYEDGEFHRSIIAATHNPVLLQWFDQLNSMETSPAIRSLVPPVRQKSVAAKIAQQHQDISDALMARNGEFAYFYMKEHLVFIRDTYQEYFKVFY</sequence>
<dbReference type="Pfam" id="PF00392">
    <property type="entry name" value="GntR"/>
    <property type="match status" value="1"/>
</dbReference>
<keyword evidence="6" id="KW-1185">Reference proteome</keyword>